<comment type="similarity">
    <text evidence="15">Belongs to the ribF family.</text>
</comment>
<keyword evidence="12" id="KW-0511">Multifunctional enzyme</keyword>
<dbReference type="EC" id="2.7.1.26" evidence="15"/>
<dbReference type="InterPro" id="IPR023468">
    <property type="entry name" value="Riboflavin_kinase"/>
</dbReference>
<dbReference type="EC" id="2.7.7.2" evidence="15"/>
<reference evidence="17 18" key="1">
    <citation type="submission" date="2017-06" db="EMBL/GenBank/DDBJ databases">
        <title>Complete genome of Francisella halioticida.</title>
        <authorList>
            <person name="Sjodin A."/>
        </authorList>
    </citation>
    <scope>NUCLEOTIDE SEQUENCE [LARGE SCALE GENOMIC DNA]</scope>
    <source>
        <strain evidence="17 18">DSM 23729</strain>
    </source>
</reference>
<keyword evidence="7 15" id="KW-0548">Nucleotidyltransferase</keyword>
<evidence type="ECO:0000313" key="17">
    <source>
        <dbReference type="EMBL" id="ASG68607.1"/>
    </source>
</evidence>
<dbReference type="Gene3D" id="2.40.30.30">
    <property type="entry name" value="Riboflavin kinase-like"/>
    <property type="match status" value="1"/>
</dbReference>
<keyword evidence="6 15" id="KW-0808">Transferase</keyword>
<dbReference type="Gene3D" id="3.40.50.620">
    <property type="entry name" value="HUPs"/>
    <property type="match status" value="1"/>
</dbReference>
<evidence type="ECO:0000256" key="1">
    <source>
        <dbReference type="ARBA" id="ARBA00002121"/>
    </source>
</evidence>
<keyword evidence="8 15" id="KW-0547">Nucleotide-binding</keyword>
<evidence type="ECO:0000256" key="4">
    <source>
        <dbReference type="ARBA" id="ARBA00022630"/>
    </source>
</evidence>
<keyword evidence="5 15" id="KW-0288">FMN</keyword>
<comment type="catalytic activity">
    <reaction evidence="13 15">
        <text>riboflavin + ATP = FMN + ADP + H(+)</text>
        <dbReference type="Rhea" id="RHEA:14357"/>
        <dbReference type="ChEBI" id="CHEBI:15378"/>
        <dbReference type="ChEBI" id="CHEBI:30616"/>
        <dbReference type="ChEBI" id="CHEBI:57986"/>
        <dbReference type="ChEBI" id="CHEBI:58210"/>
        <dbReference type="ChEBI" id="CHEBI:456216"/>
        <dbReference type="EC" id="2.7.1.26"/>
    </reaction>
</comment>
<proteinExistence type="inferred from homology"/>
<gene>
    <name evidence="17" type="primary">ribF</name>
    <name evidence="17" type="ORF">CDV26_09565</name>
</gene>
<evidence type="ECO:0000256" key="2">
    <source>
        <dbReference type="ARBA" id="ARBA00004726"/>
    </source>
</evidence>
<evidence type="ECO:0000256" key="6">
    <source>
        <dbReference type="ARBA" id="ARBA00022679"/>
    </source>
</evidence>
<protein>
    <recommendedName>
        <fullName evidence="15">Riboflavin biosynthesis protein</fullName>
    </recommendedName>
    <domain>
        <recommendedName>
            <fullName evidence="15">Riboflavin kinase</fullName>
            <ecNumber evidence="15">2.7.1.26</ecNumber>
        </recommendedName>
        <alternativeName>
            <fullName evidence="15">Flavokinase</fullName>
        </alternativeName>
    </domain>
    <domain>
        <recommendedName>
            <fullName evidence="15">FMN adenylyltransferase</fullName>
            <ecNumber evidence="15">2.7.7.2</ecNumber>
        </recommendedName>
        <alternativeName>
            <fullName evidence="15">FAD pyrophosphorylase</fullName>
        </alternativeName>
        <alternativeName>
            <fullName evidence="15">FAD synthase</fullName>
        </alternativeName>
    </domain>
</protein>
<evidence type="ECO:0000256" key="12">
    <source>
        <dbReference type="ARBA" id="ARBA00023268"/>
    </source>
</evidence>
<dbReference type="InterPro" id="IPR023465">
    <property type="entry name" value="Riboflavin_kinase_dom_sf"/>
</dbReference>
<dbReference type="CDD" id="cd02064">
    <property type="entry name" value="FAD_synthetase_N"/>
    <property type="match status" value="1"/>
</dbReference>
<comment type="pathway">
    <text evidence="3 15">Cofactor biosynthesis; FMN biosynthesis; FMN from riboflavin (ATP route): step 1/1.</text>
</comment>
<keyword evidence="11 15" id="KW-0067">ATP-binding</keyword>
<evidence type="ECO:0000256" key="3">
    <source>
        <dbReference type="ARBA" id="ARBA00005201"/>
    </source>
</evidence>
<keyword evidence="9 15" id="KW-0418">Kinase</keyword>
<dbReference type="SUPFAM" id="SSF82114">
    <property type="entry name" value="Riboflavin kinase-like"/>
    <property type="match status" value="1"/>
</dbReference>
<evidence type="ECO:0000256" key="7">
    <source>
        <dbReference type="ARBA" id="ARBA00022695"/>
    </source>
</evidence>
<comment type="pathway">
    <text evidence="2 15">Cofactor biosynthesis; FAD biosynthesis; FAD from FMN: step 1/1.</text>
</comment>
<dbReference type="NCBIfam" id="NF004160">
    <property type="entry name" value="PRK05627.1-3"/>
    <property type="match status" value="1"/>
</dbReference>
<dbReference type="Pfam" id="PF06574">
    <property type="entry name" value="FAD_syn"/>
    <property type="match status" value="1"/>
</dbReference>
<organism evidence="17 18">
    <name type="scientific">Francisella halioticida</name>
    <dbReference type="NCBI Taxonomy" id="549298"/>
    <lineage>
        <taxon>Bacteria</taxon>
        <taxon>Pseudomonadati</taxon>
        <taxon>Pseudomonadota</taxon>
        <taxon>Gammaproteobacteria</taxon>
        <taxon>Thiotrichales</taxon>
        <taxon>Francisellaceae</taxon>
        <taxon>Francisella</taxon>
    </lineage>
</organism>
<dbReference type="SMART" id="SM00904">
    <property type="entry name" value="Flavokinase"/>
    <property type="match status" value="1"/>
</dbReference>
<comment type="catalytic activity">
    <reaction evidence="14 15">
        <text>FMN + ATP + H(+) = FAD + diphosphate</text>
        <dbReference type="Rhea" id="RHEA:17237"/>
        <dbReference type="ChEBI" id="CHEBI:15378"/>
        <dbReference type="ChEBI" id="CHEBI:30616"/>
        <dbReference type="ChEBI" id="CHEBI:33019"/>
        <dbReference type="ChEBI" id="CHEBI:57692"/>
        <dbReference type="ChEBI" id="CHEBI:58210"/>
        <dbReference type="EC" id="2.7.7.2"/>
    </reaction>
</comment>
<evidence type="ECO:0000259" key="16">
    <source>
        <dbReference type="SMART" id="SM00904"/>
    </source>
</evidence>
<evidence type="ECO:0000256" key="9">
    <source>
        <dbReference type="ARBA" id="ARBA00022777"/>
    </source>
</evidence>
<dbReference type="InterPro" id="IPR015865">
    <property type="entry name" value="Riboflavin_kinase_bac/euk"/>
</dbReference>
<keyword evidence="4 15" id="KW-0285">Flavoprotein</keyword>
<evidence type="ECO:0000256" key="8">
    <source>
        <dbReference type="ARBA" id="ARBA00022741"/>
    </source>
</evidence>
<evidence type="ECO:0000256" key="15">
    <source>
        <dbReference type="PIRNR" id="PIRNR004491"/>
    </source>
</evidence>
<comment type="function">
    <text evidence="1">Catalyzes the phosphorylation of riboflavin to FMN followed by the adenylation of FMN to FAD.</text>
</comment>
<feature type="domain" description="Riboflavin kinase" evidence="16">
    <location>
        <begin position="182"/>
        <end position="305"/>
    </location>
</feature>
<dbReference type="NCBIfam" id="NF004163">
    <property type="entry name" value="PRK05627.1-6"/>
    <property type="match status" value="1"/>
</dbReference>
<dbReference type="PANTHER" id="PTHR22749">
    <property type="entry name" value="RIBOFLAVIN KINASE/FMN ADENYLYLTRANSFERASE"/>
    <property type="match status" value="1"/>
</dbReference>
<dbReference type="InterPro" id="IPR015864">
    <property type="entry name" value="FAD_synthase"/>
</dbReference>
<accession>A0ABM6M0W2</accession>
<evidence type="ECO:0000256" key="13">
    <source>
        <dbReference type="ARBA" id="ARBA00047880"/>
    </source>
</evidence>
<dbReference type="NCBIfam" id="NF004162">
    <property type="entry name" value="PRK05627.1-5"/>
    <property type="match status" value="1"/>
</dbReference>
<dbReference type="Pfam" id="PF01687">
    <property type="entry name" value="Flavokinase"/>
    <property type="match status" value="1"/>
</dbReference>
<dbReference type="RefSeq" id="WP_088773085.1">
    <property type="nucleotide sequence ID" value="NZ_AP023082.1"/>
</dbReference>
<dbReference type="NCBIfam" id="TIGR00083">
    <property type="entry name" value="ribF"/>
    <property type="match status" value="1"/>
</dbReference>
<keyword evidence="10 15" id="KW-0274">FAD</keyword>
<name>A0ABM6M0W2_9GAMM</name>
<dbReference type="SUPFAM" id="SSF52374">
    <property type="entry name" value="Nucleotidylyl transferase"/>
    <property type="match status" value="1"/>
</dbReference>
<evidence type="ECO:0000256" key="11">
    <source>
        <dbReference type="ARBA" id="ARBA00022840"/>
    </source>
</evidence>
<dbReference type="NCBIfam" id="NF004159">
    <property type="entry name" value="PRK05627.1-2"/>
    <property type="match status" value="1"/>
</dbReference>
<dbReference type="Proteomes" id="UP000249910">
    <property type="component" value="Chromosome"/>
</dbReference>
<dbReference type="EMBL" id="CP022132">
    <property type="protein sequence ID" value="ASG68607.1"/>
    <property type="molecule type" value="Genomic_DNA"/>
</dbReference>
<evidence type="ECO:0000256" key="14">
    <source>
        <dbReference type="ARBA" id="ARBA00049494"/>
    </source>
</evidence>
<dbReference type="InterPro" id="IPR002606">
    <property type="entry name" value="Riboflavin_kinase_bac"/>
</dbReference>
<evidence type="ECO:0000313" key="18">
    <source>
        <dbReference type="Proteomes" id="UP000249910"/>
    </source>
</evidence>
<keyword evidence="18" id="KW-1185">Reference proteome</keyword>
<dbReference type="InterPro" id="IPR014729">
    <property type="entry name" value="Rossmann-like_a/b/a_fold"/>
</dbReference>
<evidence type="ECO:0000256" key="5">
    <source>
        <dbReference type="ARBA" id="ARBA00022643"/>
    </source>
</evidence>
<dbReference type="PIRSF" id="PIRSF004491">
    <property type="entry name" value="FAD_Synth"/>
    <property type="match status" value="1"/>
</dbReference>
<dbReference type="PANTHER" id="PTHR22749:SF6">
    <property type="entry name" value="RIBOFLAVIN KINASE"/>
    <property type="match status" value="1"/>
</dbReference>
<evidence type="ECO:0000256" key="10">
    <source>
        <dbReference type="ARBA" id="ARBA00022827"/>
    </source>
</evidence>
<sequence>MKIITSFKKIKNPKPSAVAIGSFDGVHLGHQAIIQKLISIAEKNQLQPYILFFEPLPKEFFLKENAPTRIYDFRNKIINLHNLGLQNIICQKFNSNFANIEAEDFIKEYLIKKLNTKHIIVGDDFKFGKKRKGDYNLLKTFSTKNDFKVDKVSSLNLDNHRISSSQIRQAIIEHNLGQASKLLGRSLKINSRVIHGQKNGRKIGFHTANQKLPKNSALKGVYLTKVFFNNGESFYGVSNAGTRPTVDGKNNLLETHIFNFNKDIYGQYITIEIIDFIREEKKFKSFEELKSQISNDIKVAKNLISTL</sequence>